<name>A0A9Q9B0G3_9PEZI</name>
<evidence type="ECO:0000313" key="3">
    <source>
        <dbReference type="Proteomes" id="UP001056384"/>
    </source>
</evidence>
<dbReference type="Proteomes" id="UP001056384">
    <property type="component" value="Chromosome 8"/>
</dbReference>
<accession>A0A9Q9B0G3</accession>
<feature type="compositionally biased region" description="Basic and acidic residues" evidence="1">
    <location>
        <begin position="298"/>
        <end position="316"/>
    </location>
</feature>
<evidence type="ECO:0000256" key="1">
    <source>
        <dbReference type="SAM" id="MobiDB-lite"/>
    </source>
</evidence>
<feature type="compositionally biased region" description="Polar residues" evidence="1">
    <location>
        <begin position="333"/>
        <end position="342"/>
    </location>
</feature>
<feature type="compositionally biased region" description="Basic and acidic residues" evidence="1">
    <location>
        <begin position="63"/>
        <end position="90"/>
    </location>
</feature>
<feature type="region of interest" description="Disordered" evidence="1">
    <location>
        <begin position="1"/>
        <end position="130"/>
    </location>
</feature>
<protein>
    <submittedName>
        <fullName evidence="2">Uncharacterized protein</fullName>
    </submittedName>
</protein>
<gene>
    <name evidence="2" type="ORF">Slin15195_G099370</name>
</gene>
<feature type="region of interest" description="Disordered" evidence="1">
    <location>
        <begin position="298"/>
        <end position="342"/>
    </location>
</feature>
<dbReference type="OrthoDB" id="4151284at2759"/>
<dbReference type="AlphaFoldDB" id="A0A9Q9B0G3"/>
<dbReference type="EMBL" id="CP099425">
    <property type="protein sequence ID" value="USW56618.1"/>
    <property type="molecule type" value="Genomic_DNA"/>
</dbReference>
<proteinExistence type="predicted"/>
<dbReference type="SUPFAM" id="SSF55961">
    <property type="entry name" value="Bet v1-like"/>
    <property type="match status" value="1"/>
</dbReference>
<feature type="compositionally biased region" description="Polar residues" evidence="1">
    <location>
        <begin position="96"/>
        <end position="114"/>
    </location>
</feature>
<evidence type="ECO:0000313" key="2">
    <source>
        <dbReference type="EMBL" id="USW56618.1"/>
    </source>
</evidence>
<keyword evidence="3" id="KW-1185">Reference proteome</keyword>
<organism evidence="2 3">
    <name type="scientific">Septoria linicola</name>
    <dbReference type="NCBI Taxonomy" id="215465"/>
    <lineage>
        <taxon>Eukaryota</taxon>
        <taxon>Fungi</taxon>
        <taxon>Dikarya</taxon>
        <taxon>Ascomycota</taxon>
        <taxon>Pezizomycotina</taxon>
        <taxon>Dothideomycetes</taxon>
        <taxon>Dothideomycetidae</taxon>
        <taxon>Mycosphaerellales</taxon>
        <taxon>Mycosphaerellaceae</taxon>
        <taxon>Septoria</taxon>
    </lineage>
</organism>
<feature type="compositionally biased region" description="Basic and acidic residues" evidence="1">
    <location>
        <begin position="14"/>
        <end position="50"/>
    </location>
</feature>
<reference evidence="2" key="1">
    <citation type="submission" date="2022-06" db="EMBL/GenBank/DDBJ databases">
        <title>Complete genome sequences of two strains of the flax pathogen Septoria linicola.</title>
        <authorList>
            <person name="Lapalu N."/>
            <person name="Simon A."/>
            <person name="Demenou B."/>
            <person name="Paumier D."/>
            <person name="Guillot M.-P."/>
            <person name="Gout L."/>
            <person name="Valade R."/>
        </authorList>
    </citation>
    <scope>NUCLEOTIDE SEQUENCE</scope>
    <source>
        <strain evidence="2">SE15195</strain>
    </source>
</reference>
<feature type="compositionally biased region" description="Basic and acidic residues" evidence="1">
    <location>
        <begin position="115"/>
        <end position="128"/>
    </location>
</feature>
<sequence>MRYYASQLPTMAEEDAKKVSEKDNHRDVQALPQKESRPRKSSLKKTDTGDKVTTAQTPAQVEAAKESQMHETFHDARGESPTTTHRDVGLSKETGGASNDQNLDRSSTSLSGENARSELEKPARKEDLFPGDELIPDAVMVYDQKRAIRAPAEDIFPWLLQLGKNRGGWYLPLRVEGILPFTWRPSRTIESKWQRLTPGERIPDYGFGRNDHFVVARVEEPHTIVLRSRRYGCDFTWALLLRELHDQPSDPEPATVVHLRFRGKIKAEGFRRRVVIKSGQVLDKLSTTPMLAGLAERCEQPGQLEKERAKSSEKPQRRSFVGLRPFSKRTSEPESNPRNSVA</sequence>